<accession>A0A9N9TRP4</accession>
<reference evidence="1" key="1">
    <citation type="submission" date="2022-01" db="EMBL/GenBank/DDBJ databases">
        <authorList>
            <person name="King R."/>
        </authorList>
    </citation>
    <scope>NUCLEOTIDE SEQUENCE</scope>
</reference>
<keyword evidence="2" id="KW-1185">Reference proteome</keyword>
<evidence type="ECO:0000313" key="2">
    <source>
        <dbReference type="Proteomes" id="UP001153712"/>
    </source>
</evidence>
<dbReference type="PANTHER" id="PTHR46127">
    <property type="entry name" value="CILIA- AND FLAGELLA-ASSOCIATED PROTEIN 65"/>
    <property type="match status" value="1"/>
</dbReference>
<dbReference type="EMBL" id="OU900098">
    <property type="protein sequence ID" value="CAG9862011.1"/>
    <property type="molecule type" value="Genomic_DNA"/>
</dbReference>
<dbReference type="InterPro" id="IPR013783">
    <property type="entry name" value="Ig-like_fold"/>
</dbReference>
<protein>
    <submittedName>
        <fullName evidence="1">Uncharacterized protein</fullName>
    </submittedName>
</protein>
<dbReference type="InterPro" id="IPR052614">
    <property type="entry name" value="CFAP65"/>
</dbReference>
<dbReference type="PANTHER" id="PTHR46127:SF1">
    <property type="entry name" value="CILIA- AND FLAGELLA-ASSOCIATED PROTEIN 65"/>
    <property type="match status" value="1"/>
</dbReference>
<organism evidence="1 2">
    <name type="scientific">Phyllotreta striolata</name>
    <name type="common">Striped flea beetle</name>
    <name type="synonym">Crioceris striolata</name>
    <dbReference type="NCBI Taxonomy" id="444603"/>
    <lineage>
        <taxon>Eukaryota</taxon>
        <taxon>Metazoa</taxon>
        <taxon>Ecdysozoa</taxon>
        <taxon>Arthropoda</taxon>
        <taxon>Hexapoda</taxon>
        <taxon>Insecta</taxon>
        <taxon>Pterygota</taxon>
        <taxon>Neoptera</taxon>
        <taxon>Endopterygota</taxon>
        <taxon>Coleoptera</taxon>
        <taxon>Polyphaga</taxon>
        <taxon>Cucujiformia</taxon>
        <taxon>Chrysomeloidea</taxon>
        <taxon>Chrysomelidae</taxon>
        <taxon>Galerucinae</taxon>
        <taxon>Alticini</taxon>
        <taxon>Phyllotreta</taxon>
    </lineage>
</organism>
<dbReference type="Gene3D" id="2.60.40.10">
    <property type="entry name" value="Immunoglobulins"/>
    <property type="match status" value="2"/>
</dbReference>
<dbReference type="OrthoDB" id="415597at2759"/>
<name>A0A9N9TRP4_PHYSR</name>
<proteinExistence type="predicted"/>
<sequence>MITSSNQDVDQNVPETEENHVEVNFGKTPFLTKSCKEIELNLDDKALNRFQIKRSPVSKPNQDVFSITPKEGDHKGPKLTLKCCYKPKIPNIMNYEKFQLTADNYAATISMRGQSLGPALAASTTQITFFQEPRHKSGRKVIEIKNCRGVPAPFSMHVDAKQKLFTVHPLNGVCASLTFVVINFNPPEGAFGTYAQEVKCMVQGTVGRLSLLLWIYTVWWIFQHPIVIQVVGLYSRKPLDPMDVSIIHYPFHFEHKSGYKCCFRDELEESEVARPVVLNAHYLELGRAVVKELYDDKSTIVSKNFSLKNNMECEVTVHWIEDDKVFSIYPKKTTVGAGESMIFKCLFKPTYAETCYNRMLTAQVYWKPHNLDLFAMNSAEVAVVPLTVSINLQGHSYKEGQMPLGNLEFIPTVLSFAISLPGESIYQNFRMVNKISRPVMFKLLPPCSSNVVMTPMAGMISDFVVVLAYIKNLKRGRPVDELWQVVLNGQNEKTIRFRVTAASHLPSISIADDNVVSFQSVQVNTVTKQTVFMYNTCNYNLSFKFLQPEGHYITVEPAEGKLEMHGKIPITVIFRASQCAPRATNVLLHLFIYQDLAELVGPNFEHAFTVYTSTEYSQLSATPLTDVFDLIEYGTPIETSFYIRNFGVSVVYFYLFVSCSRDEISLEPHKGQLEPNASMKINVKFECRMFGKNYVSIDYFNRMGEDSELVDPRSIKLVEFIYRCEMSFLKVSEIVEHDFGPLFSKRHFWNFFKADIINTLLDNMFPDHIEALEITLPDCPVGSRHYVTILLENESDLDTEVTLKKLKLCNCGYKPKPSKYRVEYILDCAHRRTLLIEMTQTRIEKRSSQMITIDVCYDLPFVNIMAYEVVIRPSRTLVLYFSFFGIPAGSSRISLYKNDLLLKMYGGVLSASNPPAQMFWFYNNSNIAGPICVDLSEVHKLNDLKRYKIFEVFYNGTTVLPKGLWPLMVRFQPIELIKYATTIKLCFNNESHTLLVEGYGSLQPIIHQFFETNMPESGSTTRKFPVIFSKDQLNVKCLPTWNYCERVIFIENRSKTRLIYFQWTEVNIQDVIKITVREKTGILRPGKSKSLTIVIESFNQSLLSSFVVTCTAMDLQLMYIEKKFEAIKEDLMKRKEEEFEFSDYPVKYDDCDKNDEELICPDHVNYQVSLVVNVHVIDRKDMHIFLYDPTNVFKFNSTDSMKVDLPGLLAPRPNKTNRCLSAKHEPRCQSVNADTIENVMEHVISDVVFNGTFPQIASTTFENYPPYYTQIKKTRCGQVCDCPGSCGCVAKMPWRREKAVYFTRPAAPVLADTFKTFIRDTVDGIFHLTPLEEQIKDENAIKHAMEHLSDICTVADCKCPSHKIV</sequence>
<evidence type="ECO:0000313" key="1">
    <source>
        <dbReference type="EMBL" id="CAG9862011.1"/>
    </source>
</evidence>
<dbReference type="Proteomes" id="UP001153712">
    <property type="component" value="Chromosome 5"/>
</dbReference>
<gene>
    <name evidence="1" type="ORF">PHYEVI_LOCUS8334</name>
</gene>